<dbReference type="OrthoDB" id="3215922at2"/>
<evidence type="ECO:0000256" key="1">
    <source>
        <dbReference type="SAM" id="MobiDB-lite"/>
    </source>
</evidence>
<dbReference type="AlphaFoldDB" id="I0L1Z4"/>
<proteinExistence type="predicted"/>
<organism evidence="2 3">
    <name type="scientific">Micromonospora lupini str. Lupac 08</name>
    <dbReference type="NCBI Taxonomy" id="1150864"/>
    <lineage>
        <taxon>Bacteria</taxon>
        <taxon>Bacillati</taxon>
        <taxon>Actinomycetota</taxon>
        <taxon>Actinomycetes</taxon>
        <taxon>Micromonosporales</taxon>
        <taxon>Micromonosporaceae</taxon>
        <taxon>Micromonospora</taxon>
    </lineage>
</organism>
<gene>
    <name evidence="2" type="ORF">MILUP08_42772</name>
</gene>
<dbReference type="EMBL" id="CAIE01000022">
    <property type="protein sequence ID" value="CCH17841.1"/>
    <property type="molecule type" value="Genomic_DNA"/>
</dbReference>
<feature type="region of interest" description="Disordered" evidence="1">
    <location>
        <begin position="70"/>
        <end position="89"/>
    </location>
</feature>
<sequence length="175" mass="18310">MAGILCALRTIFDEAFRLRSAGPSEPSDPAAQPGGDLVNRRFAADRPDAWGVSAANAACATSRKDAAPAVRSVNEGGEATTNFGDVDGLPGEAGKEHVEGVADKHMVAGEIHDDCGDRMAGSCCEEGIGQHLLDESIKVTTIVEVTRFVFDDGGAGEESMMRRPPSRLREAVTGP</sequence>
<keyword evidence="3" id="KW-1185">Reference proteome</keyword>
<accession>I0L1Z4</accession>
<comment type="caution">
    <text evidence="2">The sequence shown here is derived from an EMBL/GenBank/DDBJ whole genome shotgun (WGS) entry which is preliminary data.</text>
</comment>
<evidence type="ECO:0000313" key="3">
    <source>
        <dbReference type="Proteomes" id="UP000003448"/>
    </source>
</evidence>
<dbReference type="RefSeq" id="WP_007458796.1">
    <property type="nucleotide sequence ID" value="NZ_HF570108.1"/>
</dbReference>
<protein>
    <submittedName>
        <fullName evidence="2">Uncharacterized protein</fullName>
    </submittedName>
</protein>
<dbReference type="Proteomes" id="UP000003448">
    <property type="component" value="Unassembled WGS sequence"/>
</dbReference>
<feature type="region of interest" description="Disordered" evidence="1">
    <location>
        <begin position="154"/>
        <end position="175"/>
    </location>
</feature>
<name>I0L1Z4_9ACTN</name>
<reference evidence="3" key="1">
    <citation type="journal article" date="2012" name="J. Bacteriol.">
        <title>Genome Sequence of Micromonospora lupini Lupac 08, Isolated from Root Nodules of Lupinus angustifolius.</title>
        <authorList>
            <person name="Alonso-Vega P."/>
            <person name="Normand P."/>
            <person name="Bacigalupe R."/>
            <person name="Pujic P."/>
            <person name="Lajus A."/>
            <person name="Vallenet D."/>
            <person name="Carro L."/>
            <person name="Coll P."/>
            <person name="Trujillo M.E."/>
        </authorList>
    </citation>
    <scope>NUCLEOTIDE SEQUENCE [LARGE SCALE GENOMIC DNA]</scope>
    <source>
        <strain evidence="3">Lupac 08</strain>
    </source>
</reference>
<evidence type="ECO:0000313" key="2">
    <source>
        <dbReference type="EMBL" id="CCH17841.1"/>
    </source>
</evidence>